<dbReference type="KEGG" id="aant:HUK68_16530"/>
<name>A0A6N1X4L8_9BURK</name>
<dbReference type="SUPFAM" id="SSF48452">
    <property type="entry name" value="TPR-like"/>
    <property type="match status" value="1"/>
</dbReference>
<evidence type="ECO:0000256" key="1">
    <source>
        <dbReference type="SAM" id="MobiDB-lite"/>
    </source>
</evidence>
<dbReference type="Proteomes" id="UP000509579">
    <property type="component" value="Chromosome"/>
</dbReference>
<organism evidence="2 3">
    <name type="scientific">Comamonas antarctica</name>
    <dbReference type="NCBI Taxonomy" id="2743470"/>
    <lineage>
        <taxon>Bacteria</taxon>
        <taxon>Pseudomonadati</taxon>
        <taxon>Pseudomonadota</taxon>
        <taxon>Betaproteobacteria</taxon>
        <taxon>Burkholderiales</taxon>
        <taxon>Comamonadaceae</taxon>
        <taxon>Comamonas</taxon>
    </lineage>
</organism>
<sequence>MQPPDKGDVQLLIQVGFLAAGRGDVAAALRIFEALAVLRPEQAFAFVGLGSALMNAGRAGEAVQRLQAVSLPPGAEADMLDSFKALALQLAGRHSESRSLLRQLVLRAGSVARSPGARLAARLLGEASDKPPIPAGAAPWRPAPRAVPFS</sequence>
<protein>
    <recommendedName>
        <fullName evidence="4">Tetratricopeptide repeat-containing protein</fullName>
    </recommendedName>
</protein>
<evidence type="ECO:0008006" key="4">
    <source>
        <dbReference type="Google" id="ProtNLM"/>
    </source>
</evidence>
<feature type="compositionally biased region" description="Low complexity" evidence="1">
    <location>
        <begin position="135"/>
        <end position="150"/>
    </location>
</feature>
<keyword evidence="3" id="KW-1185">Reference proteome</keyword>
<dbReference type="EMBL" id="CP054840">
    <property type="protein sequence ID" value="QKV54384.1"/>
    <property type="molecule type" value="Genomic_DNA"/>
</dbReference>
<reference evidence="2 3" key="1">
    <citation type="submission" date="2020-06" db="EMBL/GenBank/DDBJ databases">
        <title>Acidovorax antarctica sp. nov., isolated from Corinth ice sheet soil, Antarctic Fields Peninsula.</title>
        <authorList>
            <person name="Xu Q."/>
            <person name="Peng F."/>
        </authorList>
    </citation>
    <scope>NUCLEOTIDE SEQUENCE [LARGE SCALE GENOMIC DNA]</scope>
    <source>
        <strain evidence="2 3">16-35-5</strain>
    </source>
</reference>
<accession>A0A6N1X4L8</accession>
<feature type="region of interest" description="Disordered" evidence="1">
    <location>
        <begin position="128"/>
        <end position="150"/>
    </location>
</feature>
<dbReference type="InterPro" id="IPR011990">
    <property type="entry name" value="TPR-like_helical_dom_sf"/>
</dbReference>
<dbReference type="AlphaFoldDB" id="A0A6N1X4L8"/>
<evidence type="ECO:0000313" key="3">
    <source>
        <dbReference type="Proteomes" id="UP000509579"/>
    </source>
</evidence>
<evidence type="ECO:0000313" key="2">
    <source>
        <dbReference type="EMBL" id="QKV54384.1"/>
    </source>
</evidence>
<gene>
    <name evidence="2" type="ORF">HUK68_16530</name>
</gene>
<dbReference type="Gene3D" id="1.25.40.10">
    <property type="entry name" value="Tetratricopeptide repeat domain"/>
    <property type="match status" value="1"/>
</dbReference>
<proteinExistence type="predicted"/>
<dbReference type="RefSeq" id="WP_175505184.1">
    <property type="nucleotide sequence ID" value="NZ_CP054840.1"/>
</dbReference>